<accession>A0A261QYC9</accession>
<dbReference type="EMBL" id="NEVK01000006">
    <property type="protein sequence ID" value="OZI17785.1"/>
    <property type="molecule type" value="Genomic_DNA"/>
</dbReference>
<dbReference type="Pfam" id="PF01814">
    <property type="entry name" value="Hemerythrin"/>
    <property type="match status" value="1"/>
</dbReference>
<dbReference type="InterPro" id="IPR012312">
    <property type="entry name" value="Hemerythrin-like"/>
</dbReference>
<organism evidence="2 3">
    <name type="scientific">Bordetella genomosp. 7</name>
    <dbReference type="NCBI Taxonomy" id="1416805"/>
    <lineage>
        <taxon>Bacteria</taxon>
        <taxon>Pseudomonadati</taxon>
        <taxon>Pseudomonadota</taxon>
        <taxon>Betaproteobacteria</taxon>
        <taxon>Burkholderiales</taxon>
        <taxon>Alcaligenaceae</taxon>
        <taxon>Bordetella</taxon>
    </lineage>
</organism>
<keyword evidence="3" id="KW-1185">Reference proteome</keyword>
<sequence length="182" mass="19865">MAMHIPGFSTPAAGPDQPLALLAACHERMERQCATLRRLAAHVAAHGADDMARTAAASVLRYFDTAAVHHHQDEEEDLFPALIESMAGSDARCLHALVDGLTQEHRQLEAAWSGLQAVLQAWSDGRPAELDPARVEAFCSLYAEHIRREDEELLPMAQRLIDDHALADMSRAMRARRGGGAA</sequence>
<feature type="domain" description="Hemerythrin-like" evidence="1">
    <location>
        <begin position="18"/>
        <end position="157"/>
    </location>
</feature>
<dbReference type="Gene3D" id="1.20.120.520">
    <property type="entry name" value="nmb1532 protein domain like"/>
    <property type="match status" value="1"/>
</dbReference>
<dbReference type="RefSeq" id="WP_026639122.1">
    <property type="nucleotide sequence ID" value="NZ_NEVI01000016.1"/>
</dbReference>
<evidence type="ECO:0000313" key="3">
    <source>
        <dbReference type="Proteomes" id="UP000216947"/>
    </source>
</evidence>
<evidence type="ECO:0000259" key="1">
    <source>
        <dbReference type="Pfam" id="PF01814"/>
    </source>
</evidence>
<gene>
    <name evidence="2" type="ORF">CAL19_11810</name>
</gene>
<reference evidence="3" key="1">
    <citation type="submission" date="2017-05" db="EMBL/GenBank/DDBJ databases">
        <title>Complete and WGS of Bordetella genogroups.</title>
        <authorList>
            <person name="Spilker T."/>
            <person name="Lipuma J."/>
        </authorList>
    </citation>
    <scope>NUCLEOTIDE SEQUENCE [LARGE SCALE GENOMIC DNA]</scope>
    <source>
        <strain evidence="3">AU18089</strain>
    </source>
</reference>
<name>A0A261QYC9_9BORD</name>
<dbReference type="CDD" id="cd12108">
    <property type="entry name" value="Hr-like"/>
    <property type="match status" value="1"/>
</dbReference>
<comment type="caution">
    <text evidence="2">The sequence shown here is derived from an EMBL/GenBank/DDBJ whole genome shotgun (WGS) entry which is preliminary data.</text>
</comment>
<dbReference type="OrthoDB" id="8898809at2"/>
<evidence type="ECO:0000313" key="2">
    <source>
        <dbReference type="EMBL" id="OZI17785.1"/>
    </source>
</evidence>
<dbReference type="AlphaFoldDB" id="A0A261QYC9"/>
<dbReference type="Proteomes" id="UP000216947">
    <property type="component" value="Unassembled WGS sequence"/>
</dbReference>
<proteinExistence type="predicted"/>
<protein>
    <submittedName>
        <fullName evidence="2">Cation-binding protein</fullName>
    </submittedName>
</protein>